<evidence type="ECO:0000256" key="5">
    <source>
        <dbReference type="ARBA" id="ARBA00023239"/>
    </source>
</evidence>
<dbReference type="GO" id="GO:0009252">
    <property type="term" value="P:peptidoglycan biosynthetic process"/>
    <property type="evidence" value="ECO:0007669"/>
    <property type="project" value="UniProtKB-UniRule"/>
</dbReference>
<evidence type="ECO:0000313" key="8">
    <source>
        <dbReference type="EMBL" id="OGZ62918.1"/>
    </source>
</evidence>
<evidence type="ECO:0000313" key="9">
    <source>
        <dbReference type="Proteomes" id="UP000178991"/>
    </source>
</evidence>
<dbReference type="InterPro" id="IPR003770">
    <property type="entry name" value="MLTG-like"/>
</dbReference>
<feature type="site" description="Important for catalytic activity" evidence="7">
    <location>
        <position position="240"/>
    </location>
</feature>
<keyword evidence="4 7" id="KW-0472">Membrane</keyword>
<dbReference type="EC" id="4.2.2.29" evidence="7"/>
<dbReference type="PANTHER" id="PTHR30518:SF2">
    <property type="entry name" value="ENDOLYTIC MUREIN TRANSGLYCOSYLASE"/>
    <property type="match status" value="1"/>
</dbReference>
<organism evidence="8 9">
    <name type="scientific">Candidatus Staskawiczbacteria bacterium RIFCSPHIGHO2_01_FULL_34_27</name>
    <dbReference type="NCBI Taxonomy" id="1802199"/>
    <lineage>
        <taxon>Bacteria</taxon>
        <taxon>Candidatus Staskawicziibacteriota</taxon>
    </lineage>
</organism>
<dbReference type="Gene3D" id="3.30.160.60">
    <property type="entry name" value="Classic Zinc Finger"/>
    <property type="match status" value="1"/>
</dbReference>
<dbReference type="EMBL" id="MHOL01000010">
    <property type="protein sequence ID" value="OGZ62918.1"/>
    <property type="molecule type" value="Genomic_DNA"/>
</dbReference>
<comment type="similarity">
    <text evidence="7">Belongs to the transglycosylase MltG family.</text>
</comment>
<protein>
    <recommendedName>
        <fullName evidence="7">Endolytic murein transglycosylase</fullName>
        <ecNumber evidence="7">4.2.2.29</ecNumber>
    </recommendedName>
    <alternativeName>
        <fullName evidence="7">Peptidoglycan lytic transglycosylase</fullName>
    </alternativeName>
    <alternativeName>
        <fullName evidence="7">Peptidoglycan polymerization terminase</fullName>
    </alternativeName>
</protein>
<dbReference type="NCBIfam" id="TIGR00247">
    <property type="entry name" value="endolytic transglycosylase MltG"/>
    <property type="match status" value="1"/>
</dbReference>
<keyword evidence="1 7" id="KW-1003">Cell membrane</keyword>
<comment type="function">
    <text evidence="7">Functions as a peptidoglycan terminase that cleaves nascent peptidoglycan strands endolytically to terminate their elongation.</text>
</comment>
<sequence>MNAEFVLGMPVLDRAIPQFMKFNFKKSIKLIAMILVLFCLFSFFEIYIPKSKDISPVIVYTAKKGMGDEDIARDLEQQGIIKNNWFFRLYVVILGNHSKLQAGSYNLSSSMSIADIVKKFILGDVIKENIIIIEGWDIQDIGKYLESKSFCSQEYFLSLTKNDWSQNFDILKDKPKNLNLEGYIFPDTYQVYLGQTPEELLKNILNNLSKKLTPELRNEIVSQKKSVFEIITMASILEKEVKTTEDKKIVSGILWKRLVNDMSLQIDSTINYITNKSEARVAIKDTKIDSPYNTYKYQGLPLGPISNPGIDSILAAIYPIESPYWYYLSASTTGKTIFSKTLLEHNQAVAKYLK</sequence>
<keyword evidence="2 7" id="KW-0812">Transmembrane</keyword>
<dbReference type="AlphaFoldDB" id="A0A1G2HLZ6"/>
<evidence type="ECO:0000256" key="1">
    <source>
        <dbReference type="ARBA" id="ARBA00022475"/>
    </source>
</evidence>
<accession>A0A1G2HLZ6</accession>
<evidence type="ECO:0000256" key="3">
    <source>
        <dbReference type="ARBA" id="ARBA00022989"/>
    </source>
</evidence>
<dbReference type="Pfam" id="PF02618">
    <property type="entry name" value="YceG"/>
    <property type="match status" value="1"/>
</dbReference>
<name>A0A1G2HLZ6_9BACT</name>
<comment type="catalytic activity">
    <reaction evidence="7">
        <text>a peptidoglycan chain = a peptidoglycan chain with N-acetyl-1,6-anhydromuramyl-[peptide] at the reducing end + a peptidoglycan chain with N-acetylglucosamine at the non-reducing end.</text>
        <dbReference type="EC" id="4.2.2.29"/>
    </reaction>
</comment>
<dbReference type="CDD" id="cd08010">
    <property type="entry name" value="MltG_like"/>
    <property type="match status" value="1"/>
</dbReference>
<dbReference type="HAMAP" id="MF_02065">
    <property type="entry name" value="MltG"/>
    <property type="match status" value="1"/>
</dbReference>
<evidence type="ECO:0000256" key="6">
    <source>
        <dbReference type="ARBA" id="ARBA00023316"/>
    </source>
</evidence>
<gene>
    <name evidence="7" type="primary">mltG</name>
    <name evidence="8" type="ORF">A2639_01345</name>
</gene>
<evidence type="ECO:0000256" key="4">
    <source>
        <dbReference type="ARBA" id="ARBA00023136"/>
    </source>
</evidence>
<dbReference type="PANTHER" id="PTHR30518">
    <property type="entry name" value="ENDOLYTIC MUREIN TRANSGLYCOSYLASE"/>
    <property type="match status" value="1"/>
</dbReference>
<dbReference type="Proteomes" id="UP000178991">
    <property type="component" value="Unassembled WGS sequence"/>
</dbReference>
<keyword evidence="3 7" id="KW-1133">Transmembrane helix</keyword>
<comment type="subcellular location">
    <subcellularLocation>
        <location evidence="7">Cell membrane</location>
        <topology evidence="7">Single-pass membrane protein</topology>
    </subcellularLocation>
</comment>
<dbReference type="GO" id="GO:0071555">
    <property type="term" value="P:cell wall organization"/>
    <property type="evidence" value="ECO:0007669"/>
    <property type="project" value="UniProtKB-KW"/>
</dbReference>
<evidence type="ECO:0000256" key="7">
    <source>
        <dbReference type="HAMAP-Rule" id="MF_02065"/>
    </source>
</evidence>
<proteinExistence type="inferred from homology"/>
<reference evidence="8 9" key="1">
    <citation type="journal article" date="2016" name="Nat. Commun.">
        <title>Thousands of microbial genomes shed light on interconnected biogeochemical processes in an aquifer system.</title>
        <authorList>
            <person name="Anantharaman K."/>
            <person name="Brown C.T."/>
            <person name="Hug L.A."/>
            <person name="Sharon I."/>
            <person name="Castelle C.J."/>
            <person name="Probst A.J."/>
            <person name="Thomas B.C."/>
            <person name="Singh A."/>
            <person name="Wilkins M.J."/>
            <person name="Karaoz U."/>
            <person name="Brodie E.L."/>
            <person name="Williams K.H."/>
            <person name="Hubbard S.S."/>
            <person name="Banfield J.F."/>
        </authorList>
    </citation>
    <scope>NUCLEOTIDE SEQUENCE [LARGE SCALE GENOMIC DNA]</scope>
</reference>
<feature type="transmembrane region" description="Helical" evidence="7">
    <location>
        <begin position="30"/>
        <end position="48"/>
    </location>
</feature>
<comment type="caution">
    <text evidence="8">The sequence shown here is derived from an EMBL/GenBank/DDBJ whole genome shotgun (WGS) entry which is preliminary data.</text>
</comment>
<dbReference type="Gene3D" id="3.30.1490.480">
    <property type="entry name" value="Endolytic murein transglycosylase"/>
    <property type="match status" value="1"/>
</dbReference>
<dbReference type="GO" id="GO:0005886">
    <property type="term" value="C:plasma membrane"/>
    <property type="evidence" value="ECO:0007669"/>
    <property type="project" value="UniProtKB-SubCell"/>
</dbReference>
<evidence type="ECO:0000256" key="2">
    <source>
        <dbReference type="ARBA" id="ARBA00022692"/>
    </source>
</evidence>
<dbReference type="GO" id="GO:0008932">
    <property type="term" value="F:lytic endotransglycosylase activity"/>
    <property type="evidence" value="ECO:0007669"/>
    <property type="project" value="UniProtKB-UniRule"/>
</dbReference>
<keyword evidence="5 7" id="KW-0456">Lyase</keyword>
<keyword evidence="6 7" id="KW-0961">Cell wall biogenesis/degradation</keyword>